<accession>A0A0A8ZCT2</accession>
<sequence>MKYFKQCTDSSHASPDNSFSSTAVTAWAEKFV</sequence>
<feature type="region of interest" description="Disordered" evidence="1">
    <location>
        <begin position="1"/>
        <end position="21"/>
    </location>
</feature>
<protein>
    <submittedName>
        <fullName evidence="2">Uncharacterized protein</fullName>
    </submittedName>
</protein>
<dbReference type="AlphaFoldDB" id="A0A0A8ZCT2"/>
<name>A0A0A8ZCT2_ARUDO</name>
<evidence type="ECO:0000256" key="1">
    <source>
        <dbReference type="SAM" id="MobiDB-lite"/>
    </source>
</evidence>
<dbReference type="EMBL" id="GBRH01263345">
    <property type="protein sequence ID" value="JAD34550.1"/>
    <property type="molecule type" value="Transcribed_RNA"/>
</dbReference>
<organism evidence="2">
    <name type="scientific">Arundo donax</name>
    <name type="common">Giant reed</name>
    <name type="synonym">Donax arundinaceus</name>
    <dbReference type="NCBI Taxonomy" id="35708"/>
    <lineage>
        <taxon>Eukaryota</taxon>
        <taxon>Viridiplantae</taxon>
        <taxon>Streptophyta</taxon>
        <taxon>Embryophyta</taxon>
        <taxon>Tracheophyta</taxon>
        <taxon>Spermatophyta</taxon>
        <taxon>Magnoliopsida</taxon>
        <taxon>Liliopsida</taxon>
        <taxon>Poales</taxon>
        <taxon>Poaceae</taxon>
        <taxon>PACMAD clade</taxon>
        <taxon>Arundinoideae</taxon>
        <taxon>Arundineae</taxon>
        <taxon>Arundo</taxon>
    </lineage>
</organism>
<reference evidence="2" key="1">
    <citation type="submission" date="2014-09" db="EMBL/GenBank/DDBJ databases">
        <authorList>
            <person name="Magalhaes I.L.F."/>
            <person name="Oliveira U."/>
            <person name="Santos F.R."/>
            <person name="Vidigal T.H.D.A."/>
            <person name="Brescovit A.D."/>
            <person name="Santos A.J."/>
        </authorList>
    </citation>
    <scope>NUCLEOTIDE SEQUENCE</scope>
    <source>
        <tissue evidence="2">Shoot tissue taken approximately 20 cm above the soil surface</tissue>
    </source>
</reference>
<feature type="compositionally biased region" description="Polar residues" evidence="1">
    <location>
        <begin position="7"/>
        <end position="21"/>
    </location>
</feature>
<evidence type="ECO:0000313" key="2">
    <source>
        <dbReference type="EMBL" id="JAD34550.1"/>
    </source>
</evidence>
<proteinExistence type="predicted"/>
<reference evidence="2" key="2">
    <citation type="journal article" date="2015" name="Data Brief">
        <title>Shoot transcriptome of the giant reed, Arundo donax.</title>
        <authorList>
            <person name="Barrero R.A."/>
            <person name="Guerrero F.D."/>
            <person name="Moolhuijzen P."/>
            <person name="Goolsby J.A."/>
            <person name="Tidwell J."/>
            <person name="Bellgard S.E."/>
            <person name="Bellgard M.I."/>
        </authorList>
    </citation>
    <scope>NUCLEOTIDE SEQUENCE</scope>
    <source>
        <tissue evidence="2">Shoot tissue taken approximately 20 cm above the soil surface</tissue>
    </source>
</reference>